<reference evidence="3" key="1">
    <citation type="submission" date="2017-06" db="EMBL/GenBank/DDBJ databases">
        <authorList>
            <person name="Cremers G."/>
        </authorList>
    </citation>
    <scope>NUCLEOTIDE SEQUENCE [LARGE SCALE GENOMIC DNA]</scope>
</reference>
<dbReference type="InterPro" id="IPR008972">
    <property type="entry name" value="Cupredoxin"/>
</dbReference>
<dbReference type="OrthoDB" id="137915at2157"/>
<dbReference type="AlphaFoldDB" id="A0A284VPY3"/>
<dbReference type="RefSeq" id="WP_096206038.1">
    <property type="nucleotide sequence ID" value="NZ_FZMP01000178.1"/>
</dbReference>
<protein>
    <submittedName>
        <fullName evidence="2">Uncharacterized protein</fullName>
    </submittedName>
</protein>
<accession>A0A284VPY3</accession>
<dbReference type="Gene3D" id="2.60.40.420">
    <property type="entry name" value="Cupredoxins - blue copper proteins"/>
    <property type="match status" value="1"/>
</dbReference>
<dbReference type="EMBL" id="FZMP01000178">
    <property type="protein sequence ID" value="SNQ61335.1"/>
    <property type="molecule type" value="Genomic_DNA"/>
</dbReference>
<evidence type="ECO:0000313" key="2">
    <source>
        <dbReference type="EMBL" id="SNQ61335.1"/>
    </source>
</evidence>
<dbReference type="Proteomes" id="UP000218615">
    <property type="component" value="Unassembled WGS sequence"/>
</dbReference>
<keyword evidence="1" id="KW-0812">Transmembrane</keyword>
<keyword evidence="1" id="KW-1133">Transmembrane helix</keyword>
<feature type="transmembrane region" description="Helical" evidence="1">
    <location>
        <begin position="97"/>
        <end position="116"/>
    </location>
</feature>
<evidence type="ECO:0000313" key="3">
    <source>
        <dbReference type="Proteomes" id="UP000218615"/>
    </source>
</evidence>
<name>A0A284VPY3_9EURY</name>
<keyword evidence="3" id="KW-1185">Reference proteome</keyword>
<dbReference type="SUPFAM" id="SSF49503">
    <property type="entry name" value="Cupredoxins"/>
    <property type="match status" value="1"/>
</dbReference>
<evidence type="ECO:0000256" key="1">
    <source>
        <dbReference type="SAM" id="Phobius"/>
    </source>
</evidence>
<sequence>MKFVERCPKCGGEVQTKSVKKSIGLGFVDIPTAQFCLNPQCDWYQDFSETKKPDEIKEDVLQIKLPSIKDKIPEIKKPHTGTEVTQKYPALKGSLRNVIVLGGVIVFIVILSYYLIPQFMHLPDTSDINASVTTTPAADIVQGYVPVQASAPAIEPEQSESYSVKMDVGHGFNPAVININRSDTIVWSNEEQQRTRIVLVSKEGLFENKTTEYAKRTFYQFNRSGTYNFVLAAYPSLKEYPNATGKVIVK</sequence>
<proteinExistence type="predicted"/>
<keyword evidence="1" id="KW-0472">Membrane</keyword>
<gene>
    <name evidence="2" type="ORF">MNV_330003</name>
</gene>
<organism evidence="2 3">
    <name type="scientific">Candidatus Methanoperedens nitratireducens</name>
    <dbReference type="NCBI Taxonomy" id="1392998"/>
    <lineage>
        <taxon>Archaea</taxon>
        <taxon>Methanobacteriati</taxon>
        <taxon>Methanobacteriota</taxon>
        <taxon>Stenosarchaea group</taxon>
        <taxon>Methanomicrobia</taxon>
        <taxon>Methanosarcinales</taxon>
        <taxon>ANME-2 cluster</taxon>
        <taxon>Candidatus Methanoperedentaceae</taxon>
        <taxon>Candidatus Methanoperedens</taxon>
    </lineage>
</organism>